<organism evidence="1 2">
    <name type="scientific">Microbotryum silenes-dioicae</name>
    <dbReference type="NCBI Taxonomy" id="796604"/>
    <lineage>
        <taxon>Eukaryota</taxon>
        <taxon>Fungi</taxon>
        <taxon>Dikarya</taxon>
        <taxon>Basidiomycota</taxon>
        <taxon>Pucciniomycotina</taxon>
        <taxon>Microbotryomycetes</taxon>
        <taxon>Microbotryales</taxon>
        <taxon>Microbotryaceae</taxon>
        <taxon>Microbotryum</taxon>
    </lineage>
</organism>
<evidence type="ECO:0000313" key="2">
    <source>
        <dbReference type="Proteomes" id="UP000249464"/>
    </source>
</evidence>
<evidence type="ECO:0000313" key="1">
    <source>
        <dbReference type="EMBL" id="SGY11845.1"/>
    </source>
</evidence>
<dbReference type="Proteomes" id="UP000249464">
    <property type="component" value="Unassembled WGS sequence"/>
</dbReference>
<dbReference type="EMBL" id="FQNC01000011">
    <property type="protein sequence ID" value="SGY11845.1"/>
    <property type="molecule type" value="Genomic_DNA"/>
</dbReference>
<sequence length="69" mass="7682">MVVGLACLDQFGLVDGFDGSTTAGPDECRPYRRGTNELDVVKKKSERHKIALEPHWRPKLTGASYMDCN</sequence>
<proteinExistence type="predicted"/>
<accession>A0A2X0LT47</accession>
<gene>
    <name evidence="1" type="primary">BQ5605_C011g06290</name>
    <name evidence="1" type="ORF">BQ5605_C011G06290</name>
</gene>
<keyword evidence="2" id="KW-1185">Reference proteome</keyword>
<reference evidence="1 2" key="1">
    <citation type="submission" date="2016-11" db="EMBL/GenBank/DDBJ databases">
        <authorList>
            <person name="Jaros S."/>
            <person name="Januszkiewicz K."/>
            <person name="Wedrychowicz H."/>
        </authorList>
    </citation>
    <scope>NUCLEOTIDE SEQUENCE [LARGE SCALE GENOMIC DNA]</scope>
</reference>
<name>A0A2X0LT47_9BASI</name>
<protein>
    <submittedName>
        <fullName evidence="1">BQ5605_C011g06290 protein</fullName>
    </submittedName>
</protein>
<dbReference type="AlphaFoldDB" id="A0A2X0LT47"/>